<evidence type="ECO:0000313" key="3">
    <source>
        <dbReference type="Proteomes" id="UP000619293"/>
    </source>
</evidence>
<evidence type="ECO:0000313" key="2">
    <source>
        <dbReference type="EMBL" id="GIF92843.1"/>
    </source>
</evidence>
<dbReference type="EMBL" id="BONG01000051">
    <property type="protein sequence ID" value="GIF92843.1"/>
    <property type="molecule type" value="Genomic_DNA"/>
</dbReference>
<proteinExistence type="predicted"/>
<keyword evidence="1" id="KW-0472">Membrane</keyword>
<accession>A0A8J3K4P5</accession>
<comment type="caution">
    <text evidence="2">The sequence shown here is derived from an EMBL/GenBank/DDBJ whole genome shotgun (WGS) entry which is preliminary data.</text>
</comment>
<dbReference type="AlphaFoldDB" id="A0A8J3K4P5"/>
<keyword evidence="1" id="KW-1133">Transmembrane helix</keyword>
<gene>
    <name evidence="2" type="ORF">Cch02nite_62870</name>
</gene>
<keyword evidence="3" id="KW-1185">Reference proteome</keyword>
<name>A0A8J3K4P5_9ACTN</name>
<protein>
    <submittedName>
        <fullName evidence="2">Uncharacterized protein</fullName>
    </submittedName>
</protein>
<reference evidence="2 3" key="1">
    <citation type="submission" date="2021-01" db="EMBL/GenBank/DDBJ databases">
        <title>Whole genome shotgun sequence of Catellatospora chokoriensis NBRC 107358.</title>
        <authorList>
            <person name="Komaki H."/>
            <person name="Tamura T."/>
        </authorList>
    </citation>
    <scope>NUCLEOTIDE SEQUENCE [LARGE SCALE GENOMIC DNA]</scope>
    <source>
        <strain evidence="2 3">NBRC 107358</strain>
    </source>
</reference>
<feature type="transmembrane region" description="Helical" evidence="1">
    <location>
        <begin position="21"/>
        <end position="41"/>
    </location>
</feature>
<keyword evidence="1" id="KW-0812">Transmembrane</keyword>
<dbReference type="Proteomes" id="UP000619293">
    <property type="component" value="Unassembled WGS sequence"/>
</dbReference>
<sequence length="75" mass="8244">MGLAVLGRAVHILWISTRSRGCVLWISRWIPAASLVLALWITAVELPDPFPAVPHPLTRRAGWRTRGICGFGTVV</sequence>
<evidence type="ECO:0000256" key="1">
    <source>
        <dbReference type="SAM" id="Phobius"/>
    </source>
</evidence>
<organism evidence="2 3">
    <name type="scientific">Catellatospora chokoriensis</name>
    <dbReference type="NCBI Taxonomy" id="310353"/>
    <lineage>
        <taxon>Bacteria</taxon>
        <taxon>Bacillati</taxon>
        <taxon>Actinomycetota</taxon>
        <taxon>Actinomycetes</taxon>
        <taxon>Micromonosporales</taxon>
        <taxon>Micromonosporaceae</taxon>
        <taxon>Catellatospora</taxon>
    </lineage>
</organism>